<evidence type="ECO:0008006" key="4">
    <source>
        <dbReference type="Google" id="ProtNLM"/>
    </source>
</evidence>
<sequence>MPSDPDSPNFFVRFKHRVDDQISQTARSLGSLPSSPSSSSNNQIQDGRADRALRDDIPSPDSSNDALAKADSSINGNSGTGGGPPPHPKWSLELSLSRRLRWEAVRSWVQYSAYSPSQLQDTLPQPVPKDVLASSPTAFESNPNDFPESGPRFTFRDAFEDLLAVSSGQPLKPRAELESRLNGGTPPTLPPPQLGYDFGYYSRNAGVPDRPIKPNSPRFWREWAVGLTAAGQWDAYFGPPEAWRPEARRIAAITTSDLFRRELTADEAAGCTRRLLHDAAACEEERRWKRLQMFWPGERGAGSAAPSTLGTSFGGYRGAGFGEPASFEQHPLARLLALGLPEMPGDREDARRRRPDAETDEDLYDNVESDYAQGSRRPRRLDMPQPPRETEETGSALARRSPPSPQGGETGGDVVSKSDSSNNKNEEWTQEFPEPDGGKTVKSVARKSGPWMSHETVTTTRYDADGNVVQRMSQRQHSASKEFRWSSSGEDDENEEKKKSSSGKGWFWTK</sequence>
<keyword evidence="3" id="KW-1185">Reference proteome</keyword>
<name>A0ABR1RQL1_9PEZI</name>
<evidence type="ECO:0000256" key="1">
    <source>
        <dbReference type="SAM" id="MobiDB-lite"/>
    </source>
</evidence>
<evidence type="ECO:0000313" key="3">
    <source>
        <dbReference type="Proteomes" id="UP001396898"/>
    </source>
</evidence>
<organism evidence="2 3">
    <name type="scientific">Apiospora marii</name>
    <dbReference type="NCBI Taxonomy" id="335849"/>
    <lineage>
        <taxon>Eukaryota</taxon>
        <taxon>Fungi</taxon>
        <taxon>Dikarya</taxon>
        <taxon>Ascomycota</taxon>
        <taxon>Pezizomycotina</taxon>
        <taxon>Sordariomycetes</taxon>
        <taxon>Xylariomycetidae</taxon>
        <taxon>Amphisphaeriales</taxon>
        <taxon>Apiosporaceae</taxon>
        <taxon>Apiospora</taxon>
    </lineage>
</organism>
<comment type="caution">
    <text evidence="2">The sequence shown here is derived from an EMBL/GenBank/DDBJ whole genome shotgun (WGS) entry which is preliminary data.</text>
</comment>
<feature type="region of interest" description="Disordered" evidence="1">
    <location>
        <begin position="22"/>
        <end position="90"/>
    </location>
</feature>
<reference evidence="2 3" key="1">
    <citation type="submission" date="2023-01" db="EMBL/GenBank/DDBJ databases">
        <title>Analysis of 21 Apiospora genomes using comparative genomics revels a genus with tremendous synthesis potential of carbohydrate active enzymes and secondary metabolites.</title>
        <authorList>
            <person name="Sorensen T."/>
        </authorList>
    </citation>
    <scope>NUCLEOTIDE SEQUENCE [LARGE SCALE GENOMIC DNA]</scope>
    <source>
        <strain evidence="2 3">CBS 20057</strain>
    </source>
</reference>
<feature type="compositionally biased region" description="Low complexity" evidence="1">
    <location>
        <begin position="412"/>
        <end position="423"/>
    </location>
</feature>
<feature type="region of interest" description="Disordered" evidence="1">
    <location>
        <begin position="341"/>
        <end position="510"/>
    </location>
</feature>
<feature type="compositionally biased region" description="Low complexity" evidence="1">
    <location>
        <begin position="28"/>
        <end position="40"/>
    </location>
</feature>
<accession>A0ABR1RQL1</accession>
<feature type="compositionally biased region" description="Basic and acidic residues" evidence="1">
    <location>
        <begin position="47"/>
        <end position="57"/>
    </location>
</feature>
<dbReference type="EMBL" id="JAQQWI010000011">
    <property type="protein sequence ID" value="KAK8017177.1"/>
    <property type="molecule type" value="Genomic_DNA"/>
</dbReference>
<feature type="compositionally biased region" description="Basic and acidic residues" evidence="1">
    <location>
        <begin position="344"/>
        <end position="357"/>
    </location>
</feature>
<gene>
    <name evidence="2" type="ORF">PG991_008253</name>
</gene>
<dbReference type="Proteomes" id="UP001396898">
    <property type="component" value="Unassembled WGS sequence"/>
</dbReference>
<protein>
    <recommendedName>
        <fullName evidence="4">Rrn9 domain-containing protein</fullName>
    </recommendedName>
</protein>
<proteinExistence type="predicted"/>
<feature type="compositionally biased region" description="Acidic residues" evidence="1">
    <location>
        <begin position="358"/>
        <end position="368"/>
    </location>
</feature>
<evidence type="ECO:0000313" key="2">
    <source>
        <dbReference type="EMBL" id="KAK8017177.1"/>
    </source>
</evidence>